<dbReference type="AlphaFoldDB" id="K1RRJ8"/>
<accession>K1RRJ8</accession>
<proteinExistence type="predicted"/>
<gene>
    <name evidence="1" type="ORF">OBE_16404</name>
</gene>
<sequence>MMFIAIKTKDGVIKGKLSFYCRMLGVSRQGFYKYLAIKDRPWKYQDLADAMRVIHAEDECNDTYGRIRMYQALLLKNPTGIKIPSERTVYRVMDEIGLVHRPKRKPNGITKADREARKSDDLLKREFKADKPLEKCVTESQKSRLKMENCMFQPSSTALIPAFWDWQWKQT</sequence>
<protein>
    <submittedName>
        <fullName evidence="1">Transposase</fullName>
    </submittedName>
</protein>
<dbReference type="EMBL" id="AJWZ01011195">
    <property type="protein sequence ID" value="EKC46184.1"/>
    <property type="molecule type" value="Genomic_DNA"/>
</dbReference>
<evidence type="ECO:0000313" key="1">
    <source>
        <dbReference type="EMBL" id="EKC46184.1"/>
    </source>
</evidence>
<reference evidence="1" key="1">
    <citation type="journal article" date="2013" name="Environ. Microbiol.">
        <title>Microbiota from the distal guts of lean and obese adolescents exhibit partial functional redundancy besides clear differences in community structure.</title>
        <authorList>
            <person name="Ferrer M."/>
            <person name="Ruiz A."/>
            <person name="Lanza F."/>
            <person name="Haange S.B."/>
            <person name="Oberbach A."/>
            <person name="Till H."/>
            <person name="Bargiela R."/>
            <person name="Campoy C."/>
            <person name="Segura M.T."/>
            <person name="Richter M."/>
            <person name="von Bergen M."/>
            <person name="Seifert J."/>
            <person name="Suarez A."/>
        </authorList>
    </citation>
    <scope>NUCLEOTIDE SEQUENCE</scope>
</reference>
<comment type="caution">
    <text evidence="1">The sequence shown here is derived from an EMBL/GenBank/DDBJ whole genome shotgun (WGS) entry which is preliminary data.</text>
</comment>
<organism evidence="1">
    <name type="scientific">human gut metagenome</name>
    <dbReference type="NCBI Taxonomy" id="408170"/>
    <lineage>
        <taxon>unclassified sequences</taxon>
        <taxon>metagenomes</taxon>
        <taxon>organismal metagenomes</taxon>
    </lineage>
</organism>
<name>K1RRJ8_9ZZZZ</name>